<evidence type="ECO:0000313" key="4">
    <source>
        <dbReference type="Proteomes" id="UP001596071"/>
    </source>
</evidence>
<gene>
    <name evidence="3" type="ORF">ACFPTP_13240</name>
</gene>
<protein>
    <submittedName>
        <fullName evidence="3">TadE/TadG family type IV pilus assembly protein</fullName>
    </submittedName>
</protein>
<dbReference type="RefSeq" id="WP_381445686.1">
    <property type="nucleotide sequence ID" value="NZ_JBHSNP010000027.1"/>
</dbReference>
<comment type="caution">
    <text evidence="3">The sequence shown here is derived from an EMBL/GenBank/DDBJ whole genome shotgun (WGS) entry which is preliminary data.</text>
</comment>
<accession>A0ABW0TZQ7</accession>
<proteinExistence type="predicted"/>
<evidence type="ECO:0000313" key="3">
    <source>
        <dbReference type="EMBL" id="MFC5604187.1"/>
    </source>
</evidence>
<sequence>MIEGVLTLKKFKSIRNERGSMSIEFIGILPFYFLFFLLLWQVVASGYAVLSLKSAANDGAQVYALTGSYSEAVDAVNESIGDSSLLTNPLVTITSDGGDGLFDFKISAKHPLVFIPEKWKSTMSVAIDSKAAGKVMLR</sequence>
<dbReference type="InterPro" id="IPR012495">
    <property type="entry name" value="TadE-like_dom"/>
</dbReference>
<name>A0ABW0TZQ7_9BACL</name>
<dbReference type="Proteomes" id="UP001596071">
    <property type="component" value="Unassembled WGS sequence"/>
</dbReference>
<keyword evidence="1" id="KW-0812">Transmembrane</keyword>
<keyword evidence="4" id="KW-1185">Reference proteome</keyword>
<keyword evidence="1" id="KW-0472">Membrane</keyword>
<dbReference type="Pfam" id="PF07811">
    <property type="entry name" value="TadE"/>
    <property type="match status" value="1"/>
</dbReference>
<keyword evidence="1" id="KW-1133">Transmembrane helix</keyword>
<feature type="transmembrane region" description="Helical" evidence="1">
    <location>
        <begin position="21"/>
        <end position="43"/>
    </location>
</feature>
<dbReference type="EMBL" id="JBHSNP010000027">
    <property type="protein sequence ID" value="MFC5604187.1"/>
    <property type="molecule type" value="Genomic_DNA"/>
</dbReference>
<reference evidence="4" key="1">
    <citation type="journal article" date="2019" name="Int. J. Syst. Evol. Microbiol.">
        <title>The Global Catalogue of Microorganisms (GCM) 10K type strain sequencing project: providing services to taxonomists for standard genome sequencing and annotation.</title>
        <authorList>
            <consortium name="The Broad Institute Genomics Platform"/>
            <consortium name="The Broad Institute Genome Sequencing Center for Infectious Disease"/>
            <person name="Wu L."/>
            <person name="Ma J."/>
        </authorList>
    </citation>
    <scope>NUCLEOTIDE SEQUENCE [LARGE SCALE GENOMIC DNA]</scope>
    <source>
        <strain evidence="4">KACC 11299</strain>
    </source>
</reference>
<evidence type="ECO:0000259" key="2">
    <source>
        <dbReference type="Pfam" id="PF07811"/>
    </source>
</evidence>
<feature type="domain" description="TadE-like" evidence="2">
    <location>
        <begin position="19"/>
        <end position="60"/>
    </location>
</feature>
<organism evidence="3 4">
    <name type="scientific">Sporosarcina koreensis</name>
    <dbReference type="NCBI Taxonomy" id="334735"/>
    <lineage>
        <taxon>Bacteria</taxon>
        <taxon>Bacillati</taxon>
        <taxon>Bacillota</taxon>
        <taxon>Bacilli</taxon>
        <taxon>Bacillales</taxon>
        <taxon>Caryophanaceae</taxon>
        <taxon>Sporosarcina</taxon>
    </lineage>
</organism>
<evidence type="ECO:0000256" key="1">
    <source>
        <dbReference type="SAM" id="Phobius"/>
    </source>
</evidence>